<gene>
    <name evidence="1" type="ORF">ACAOBT_LOCUS26736</name>
</gene>
<protein>
    <submittedName>
        <fullName evidence="1">Uncharacterized protein</fullName>
    </submittedName>
</protein>
<reference evidence="1" key="1">
    <citation type="submission" date="2022-03" db="EMBL/GenBank/DDBJ databases">
        <authorList>
            <person name="Sayadi A."/>
        </authorList>
    </citation>
    <scope>NUCLEOTIDE SEQUENCE</scope>
</reference>
<evidence type="ECO:0000313" key="2">
    <source>
        <dbReference type="Proteomes" id="UP001152888"/>
    </source>
</evidence>
<keyword evidence="2" id="KW-1185">Reference proteome</keyword>
<dbReference type="EMBL" id="CAKOFQ010007491">
    <property type="protein sequence ID" value="CAH2002347.1"/>
    <property type="molecule type" value="Genomic_DNA"/>
</dbReference>
<organism evidence="1 2">
    <name type="scientific">Acanthoscelides obtectus</name>
    <name type="common">Bean weevil</name>
    <name type="synonym">Bruchus obtectus</name>
    <dbReference type="NCBI Taxonomy" id="200917"/>
    <lineage>
        <taxon>Eukaryota</taxon>
        <taxon>Metazoa</taxon>
        <taxon>Ecdysozoa</taxon>
        <taxon>Arthropoda</taxon>
        <taxon>Hexapoda</taxon>
        <taxon>Insecta</taxon>
        <taxon>Pterygota</taxon>
        <taxon>Neoptera</taxon>
        <taxon>Endopterygota</taxon>
        <taxon>Coleoptera</taxon>
        <taxon>Polyphaga</taxon>
        <taxon>Cucujiformia</taxon>
        <taxon>Chrysomeloidea</taxon>
        <taxon>Chrysomelidae</taxon>
        <taxon>Bruchinae</taxon>
        <taxon>Bruchini</taxon>
        <taxon>Acanthoscelides</taxon>
    </lineage>
</organism>
<name>A0A9P0PX82_ACAOB</name>
<evidence type="ECO:0000313" key="1">
    <source>
        <dbReference type="EMBL" id="CAH2002347.1"/>
    </source>
</evidence>
<sequence length="17" mass="1987">MFFKNLLLIMTNAFGIN</sequence>
<dbReference type="AlphaFoldDB" id="A0A9P0PX82"/>
<proteinExistence type="predicted"/>
<comment type="caution">
    <text evidence="1">The sequence shown here is derived from an EMBL/GenBank/DDBJ whole genome shotgun (WGS) entry which is preliminary data.</text>
</comment>
<dbReference type="Proteomes" id="UP001152888">
    <property type="component" value="Unassembled WGS sequence"/>
</dbReference>
<accession>A0A9P0PX82</accession>